<keyword evidence="1" id="KW-0472">Membrane</keyword>
<reference evidence="2" key="1">
    <citation type="journal article" date="2007" name="PLoS ONE">
        <title>Complete mitochondrial genome sequence of three tetrahymena species reveals mutation hot spots and accelerated nonsynonymous substitutions in Ymf genes.</title>
        <authorList>
            <person name="Moradian M.M."/>
            <person name="Beglaryan D."/>
            <person name="Skozylas J.M."/>
            <person name="Kerikorian V."/>
        </authorList>
    </citation>
    <scope>NUCLEOTIDE SEQUENCE</scope>
    <source>
        <strain evidence="2">MP75</strain>
    </source>
</reference>
<feature type="transmembrane region" description="Helical" evidence="1">
    <location>
        <begin position="6"/>
        <end position="28"/>
    </location>
</feature>
<feature type="transmembrane region" description="Helical" evidence="1">
    <location>
        <begin position="337"/>
        <end position="357"/>
    </location>
</feature>
<evidence type="ECO:0000313" key="2">
    <source>
        <dbReference type="EMBL" id="ABI51660.1"/>
    </source>
</evidence>
<keyword evidence="1" id="KW-0812">Transmembrane</keyword>
<protein>
    <submittedName>
        <fullName evidence="2">Ymf67</fullName>
    </submittedName>
</protein>
<gene>
    <name evidence="2" type="primary">ymf67</name>
</gene>
<feature type="transmembrane region" description="Helical" evidence="1">
    <location>
        <begin position="311"/>
        <end position="331"/>
    </location>
</feature>
<accession>Q09F91</accession>
<name>Q09F91_TETMA</name>
<evidence type="ECO:0000256" key="1">
    <source>
        <dbReference type="SAM" id="Phobius"/>
    </source>
</evidence>
<geneLocation type="mitochondrion" evidence="2"/>
<organism evidence="2">
    <name type="scientific">Tetrahymena malaccensis</name>
    <dbReference type="NCBI Taxonomy" id="5901"/>
    <lineage>
        <taxon>Eukaryota</taxon>
        <taxon>Sar</taxon>
        <taxon>Alveolata</taxon>
        <taxon>Ciliophora</taxon>
        <taxon>Intramacronucleata</taxon>
        <taxon>Oligohymenophorea</taxon>
        <taxon>Hymenostomatida</taxon>
        <taxon>Tetrahymenina</taxon>
        <taxon>Tetrahymenidae</taxon>
        <taxon>Tetrahymena</taxon>
    </lineage>
</organism>
<dbReference type="AlphaFoldDB" id="Q09F91"/>
<keyword evidence="2" id="KW-0496">Mitochondrion</keyword>
<dbReference type="RefSeq" id="YP_740751.1">
    <property type="nucleotide sequence ID" value="NC_008337.1"/>
</dbReference>
<dbReference type="EMBL" id="DQ927303">
    <property type="protein sequence ID" value="ABI51660.1"/>
    <property type="molecule type" value="Genomic_DNA"/>
</dbReference>
<proteinExistence type="predicted"/>
<dbReference type="GeneID" id="4271432"/>
<sequence length="450" mass="53851">MTALFLHILWSISYIIISIIYNIITFLFTGIKLNQYNNNYFIKIILIIFYNKNLSFYKNLLTEHDINNIELSRFKNYPTLVLIHSNINKLEKKTKINTSFVNFKTQYKLYKFLNENLNLNVLIENCNNKIIFSTINYIININYNSFFKIFKTTDILTYLFINRLAIVNEKIIVNKYNISKFNDYIKYINSIDNNEILLDKQIILGLNQTNNLSIKSQLNNKLLNSYKKLSSITITNNSFFLKNLNNNYNTLINNDFLQNLKNTFKISFSASNIVKYLSDKSVNNSVILYLRKNKVFNKSRYSRNRQTYRTGAYWCLYVNIVAVVAFYFWFYKFTMNFGYLWWLLYSLILSFFFSRALKHRFYNPLNILNEYINGFKWFILIISNIIKPLTIIIKTNYNNLFNYTIIKYNQSFVCNLLIKNKSLEFNYILSSFNLVKDFNNLLLYLSSKLF</sequence>
<keyword evidence="1" id="KW-1133">Transmembrane helix</keyword>